<reference evidence="2 3" key="1">
    <citation type="submission" date="2021-08" db="EMBL/GenBank/DDBJ databases">
        <title>Draft genome sequence of Spirulina subsalsa with high tolerance to salinity and hype-accumulation of phycocyanin.</title>
        <authorList>
            <person name="Pei H."/>
            <person name="Jiang L."/>
        </authorList>
    </citation>
    <scope>NUCLEOTIDE SEQUENCE [LARGE SCALE GENOMIC DNA]</scope>
    <source>
        <strain evidence="2 3">FACHB-351</strain>
    </source>
</reference>
<name>A0ABT3L4I2_9CYAN</name>
<sequence>MNETTSNSPSKQPYHVPQVQCYGAVQDLTRSVAVDGNRDGAGENSVPNRTD</sequence>
<dbReference type="Proteomes" id="UP001526426">
    <property type="component" value="Unassembled WGS sequence"/>
</dbReference>
<dbReference type="EMBL" id="JAIHOM010000023">
    <property type="protein sequence ID" value="MCW6035890.1"/>
    <property type="molecule type" value="Genomic_DNA"/>
</dbReference>
<feature type="region of interest" description="Disordered" evidence="1">
    <location>
        <begin position="32"/>
        <end position="51"/>
    </location>
</feature>
<evidence type="ECO:0000313" key="3">
    <source>
        <dbReference type="Proteomes" id="UP001526426"/>
    </source>
</evidence>
<evidence type="ECO:0000256" key="1">
    <source>
        <dbReference type="SAM" id="MobiDB-lite"/>
    </source>
</evidence>
<keyword evidence="3" id="KW-1185">Reference proteome</keyword>
<evidence type="ECO:0000313" key="2">
    <source>
        <dbReference type="EMBL" id="MCW6035890.1"/>
    </source>
</evidence>
<accession>A0ABT3L4I2</accession>
<protein>
    <submittedName>
        <fullName evidence="2">Uncharacterized protein</fullName>
    </submittedName>
</protein>
<organism evidence="2 3">
    <name type="scientific">Spirulina subsalsa FACHB-351</name>
    <dbReference type="NCBI Taxonomy" id="234711"/>
    <lineage>
        <taxon>Bacteria</taxon>
        <taxon>Bacillati</taxon>
        <taxon>Cyanobacteriota</taxon>
        <taxon>Cyanophyceae</taxon>
        <taxon>Spirulinales</taxon>
        <taxon>Spirulinaceae</taxon>
        <taxon>Spirulina</taxon>
    </lineage>
</organism>
<dbReference type="RefSeq" id="WP_265263608.1">
    <property type="nucleotide sequence ID" value="NZ_JAIHOM010000023.1"/>
</dbReference>
<gene>
    <name evidence="2" type="ORF">K4A83_06340</name>
</gene>
<comment type="caution">
    <text evidence="2">The sequence shown here is derived from an EMBL/GenBank/DDBJ whole genome shotgun (WGS) entry which is preliminary data.</text>
</comment>
<proteinExistence type="predicted"/>